<name>A0A0L8N3B8_STRVG</name>
<dbReference type="EMBL" id="LGUV01000017">
    <property type="protein sequence ID" value="KOG57161.1"/>
    <property type="molecule type" value="Genomic_DNA"/>
</dbReference>
<dbReference type="AlphaFoldDB" id="A0A0L8N3B8"/>
<protein>
    <submittedName>
        <fullName evidence="1">Uncharacterized protein</fullName>
    </submittedName>
</protein>
<accession>A0A0L8N3B8</accession>
<evidence type="ECO:0000313" key="2">
    <source>
        <dbReference type="Proteomes" id="UP000037084"/>
    </source>
</evidence>
<organism evidence="1 2">
    <name type="scientific">Streptomyces virginiae</name>
    <name type="common">Streptomyces cinnamonensis</name>
    <dbReference type="NCBI Taxonomy" id="1961"/>
    <lineage>
        <taxon>Bacteria</taxon>
        <taxon>Bacillati</taxon>
        <taxon>Actinomycetota</taxon>
        <taxon>Actinomycetes</taxon>
        <taxon>Kitasatosporales</taxon>
        <taxon>Streptomycetaceae</taxon>
        <taxon>Streptomyces</taxon>
    </lineage>
</organism>
<evidence type="ECO:0000313" key="1">
    <source>
        <dbReference type="EMBL" id="KOG57161.1"/>
    </source>
</evidence>
<proteinExistence type="predicted"/>
<dbReference type="PATRIC" id="fig|1961.12.peg.1107"/>
<comment type="caution">
    <text evidence="1">The sequence shown here is derived from an EMBL/GenBank/DDBJ whole genome shotgun (WGS) entry which is preliminary data.</text>
</comment>
<sequence length="89" mass="9532">MVMYAPNRVLSPVKKRYFELVRAGDRGAVAARMVGVPTSCGSLWFITAGSMTVFDVGPISPRFLPQDDRITIADGLQATTAQAAPSALF</sequence>
<gene>
    <name evidence="1" type="ORF">ADK75_05185</name>
</gene>
<reference evidence="2" key="1">
    <citation type="submission" date="2015-07" db="EMBL/GenBank/DDBJ databases">
        <authorList>
            <consortium name="Consortium for Microbial Forensics and Genomics (microFORGE)"/>
            <person name="Knight B.M."/>
            <person name="Roberts D.P."/>
            <person name="Lin D."/>
            <person name="Hari K."/>
            <person name="Fletcher J."/>
            <person name="Melcher U."/>
            <person name="Blagden T."/>
            <person name="Winegar R.A."/>
        </authorList>
    </citation>
    <scope>NUCLEOTIDE SEQUENCE [LARGE SCALE GENOMIC DNA]</scope>
    <source>
        <strain evidence="2">NRRL B-1447</strain>
    </source>
</reference>
<dbReference type="Proteomes" id="UP000037084">
    <property type="component" value="Unassembled WGS sequence"/>
</dbReference>